<dbReference type="GO" id="GO:0047044">
    <property type="term" value="F:androstan-3-alpha,17-beta-diol dehydrogenase (NAD+) activity"/>
    <property type="evidence" value="ECO:0007669"/>
    <property type="project" value="UniProtKB-EC"/>
</dbReference>
<dbReference type="EC" id="1.1.1.53" evidence="4"/>
<comment type="similarity">
    <text evidence="1">Belongs to the short-chain dehydrogenases/reductases (SDR) family.</text>
</comment>
<evidence type="ECO:0000256" key="3">
    <source>
        <dbReference type="ARBA" id="ARBA00051383"/>
    </source>
</evidence>
<protein>
    <submittedName>
        <fullName evidence="4">3alpha(Or 20beta)-hydroxysteroid dehydrogenase</fullName>
        <ecNumber evidence="4">1.1.1.53</ecNumber>
    </submittedName>
</protein>
<dbReference type="PROSITE" id="PS00061">
    <property type="entry name" value="ADH_SHORT"/>
    <property type="match status" value="1"/>
</dbReference>
<name>A0A7W6GR89_9SPHN</name>
<comment type="catalytic activity">
    <reaction evidence="3">
        <text>2,5-dichlorocyclohexa-2,5-dien-1,4-diol + NAD(+) = 2,5-dichlorohydroquinone + NADH + H(+)</text>
        <dbReference type="Rhea" id="RHEA:15741"/>
        <dbReference type="ChEBI" id="CHEBI:15378"/>
        <dbReference type="ChEBI" id="CHEBI:27545"/>
        <dbReference type="ChEBI" id="CHEBI:28975"/>
        <dbReference type="ChEBI" id="CHEBI:57540"/>
        <dbReference type="ChEBI" id="CHEBI:57945"/>
    </reaction>
</comment>
<keyword evidence="5" id="KW-1185">Reference proteome</keyword>
<gene>
    <name evidence="4" type="ORF">GGR44_002500</name>
</gene>
<evidence type="ECO:0000256" key="2">
    <source>
        <dbReference type="ARBA" id="ARBA00023002"/>
    </source>
</evidence>
<dbReference type="PRINTS" id="PR00081">
    <property type="entry name" value="GDHRDH"/>
</dbReference>
<evidence type="ECO:0000256" key="1">
    <source>
        <dbReference type="ARBA" id="ARBA00006484"/>
    </source>
</evidence>
<dbReference type="Proteomes" id="UP000552757">
    <property type="component" value="Unassembled WGS sequence"/>
</dbReference>
<dbReference type="SUPFAM" id="SSF51735">
    <property type="entry name" value="NAD(P)-binding Rossmann-fold domains"/>
    <property type="match status" value="1"/>
</dbReference>
<sequence>MKLAGKVAIITGAGSGMGAQEARMFAAEGARVVITDIAGDACRAIAEEIGANAIAIEHDVADEAGWESVIGTTLNAFGKIDVLVNNAGLTRSDTFDNTDAAFLRRMLDVNIVGSFLGMKAVRGPMKDNGGGVIINIASGLAFTSLPGYFAYGVSKWGVRGMTRLGAKELSPDNIRVVTLTPGAIETPSLVPSVRENAAALIPLGRVGEADEFSRVVVFIASDDASYVSGAEFLIDGAMIC</sequence>
<reference evidence="4 5" key="1">
    <citation type="submission" date="2020-08" db="EMBL/GenBank/DDBJ databases">
        <title>Genomic Encyclopedia of Type Strains, Phase IV (KMG-IV): sequencing the most valuable type-strain genomes for metagenomic binning, comparative biology and taxonomic classification.</title>
        <authorList>
            <person name="Goeker M."/>
        </authorList>
    </citation>
    <scope>NUCLEOTIDE SEQUENCE [LARGE SCALE GENOMIC DNA]</scope>
    <source>
        <strain evidence="4 5">DSM 29348</strain>
    </source>
</reference>
<dbReference type="Pfam" id="PF13561">
    <property type="entry name" value="adh_short_C2"/>
    <property type="match status" value="1"/>
</dbReference>
<dbReference type="Gene3D" id="3.40.50.720">
    <property type="entry name" value="NAD(P)-binding Rossmann-like Domain"/>
    <property type="match status" value="1"/>
</dbReference>
<dbReference type="NCBIfam" id="NF005559">
    <property type="entry name" value="PRK07231.1"/>
    <property type="match status" value="1"/>
</dbReference>
<dbReference type="FunFam" id="3.40.50.720:FF:000084">
    <property type="entry name" value="Short-chain dehydrogenase reductase"/>
    <property type="match status" value="1"/>
</dbReference>
<evidence type="ECO:0000313" key="5">
    <source>
        <dbReference type="Proteomes" id="UP000552757"/>
    </source>
</evidence>
<comment type="caution">
    <text evidence="4">The sequence shown here is derived from an EMBL/GenBank/DDBJ whole genome shotgun (WGS) entry which is preliminary data.</text>
</comment>
<organism evidence="4 5">
    <name type="scientific">Sphingobium fontiphilum</name>
    <dbReference type="NCBI Taxonomy" id="944425"/>
    <lineage>
        <taxon>Bacteria</taxon>
        <taxon>Pseudomonadati</taxon>
        <taxon>Pseudomonadota</taxon>
        <taxon>Alphaproteobacteria</taxon>
        <taxon>Sphingomonadales</taxon>
        <taxon>Sphingomonadaceae</taxon>
        <taxon>Sphingobium</taxon>
    </lineage>
</organism>
<keyword evidence="2 4" id="KW-0560">Oxidoreductase</keyword>
<dbReference type="InterPro" id="IPR020904">
    <property type="entry name" value="Sc_DH/Rdtase_CS"/>
</dbReference>
<dbReference type="RefSeq" id="WP_183955887.1">
    <property type="nucleotide sequence ID" value="NZ_JACIEB010000005.1"/>
</dbReference>
<proteinExistence type="inferred from homology"/>
<evidence type="ECO:0000313" key="4">
    <source>
        <dbReference type="EMBL" id="MBB3982834.1"/>
    </source>
</evidence>
<dbReference type="PRINTS" id="PR00080">
    <property type="entry name" value="SDRFAMILY"/>
</dbReference>
<accession>A0A7W6GR89</accession>
<dbReference type="PANTHER" id="PTHR42760">
    <property type="entry name" value="SHORT-CHAIN DEHYDROGENASES/REDUCTASES FAMILY MEMBER"/>
    <property type="match status" value="1"/>
</dbReference>
<dbReference type="PANTHER" id="PTHR42760:SF133">
    <property type="entry name" value="3-OXOACYL-[ACYL-CARRIER-PROTEIN] REDUCTASE"/>
    <property type="match status" value="1"/>
</dbReference>
<dbReference type="EMBL" id="JACIEB010000005">
    <property type="protein sequence ID" value="MBB3982834.1"/>
    <property type="molecule type" value="Genomic_DNA"/>
</dbReference>
<dbReference type="InterPro" id="IPR036291">
    <property type="entry name" value="NAD(P)-bd_dom_sf"/>
</dbReference>
<dbReference type="AlphaFoldDB" id="A0A7W6GR89"/>
<dbReference type="InterPro" id="IPR002347">
    <property type="entry name" value="SDR_fam"/>
</dbReference>